<accession>A0ABP0AMW2</accession>
<organism evidence="2 3">
    <name type="scientific">Sporothrix eucalyptigena</name>
    <dbReference type="NCBI Taxonomy" id="1812306"/>
    <lineage>
        <taxon>Eukaryota</taxon>
        <taxon>Fungi</taxon>
        <taxon>Dikarya</taxon>
        <taxon>Ascomycota</taxon>
        <taxon>Pezizomycotina</taxon>
        <taxon>Sordariomycetes</taxon>
        <taxon>Sordariomycetidae</taxon>
        <taxon>Ophiostomatales</taxon>
        <taxon>Ophiostomataceae</taxon>
        <taxon>Sporothrix</taxon>
    </lineage>
</organism>
<comment type="caution">
    <text evidence="2">The sequence shown here is derived from an EMBL/GenBank/DDBJ whole genome shotgun (WGS) entry which is preliminary data.</text>
</comment>
<gene>
    <name evidence="2" type="ORF">SEUCBS140593_000109</name>
</gene>
<sequence length="407" mass="45943">MKRPAIDQLVYEHMLPRPKASDPLNFAGLLTRFLVFEVRQEVHSFYGHLDTQEAKYPGLDYCHPIHRIRLSRWPWHRRLFRAFDALRLTPTEIANLTKWEGTRWAKERYEKEQNITILDTAADDMPDCRHVESWLDDQPHAVDDYVSLLTESHALAMYESRETTTDDCLVTPAVVPSRIETVSLREIDTTASYGEDQTMNDADGGRLDDNEDVEIRSIGIQLNERLRERVAAHNAGDTSQPLDEDWEQWLKNAIETGNLNMVAQHMPLADLPFVHSRYTSQASADANSTPDPTSQPSGHNVGQISGEVIGDSVAAFSNIMPSQILHSARQGNWDEVPDFLHDVMRQTIEAESYREATATAHGTHSSMHTLAATAALHGSSSGNRSRNRNMSNTNWLRTIAGYSLSNQ</sequence>
<evidence type="ECO:0000256" key="1">
    <source>
        <dbReference type="SAM" id="MobiDB-lite"/>
    </source>
</evidence>
<keyword evidence="3" id="KW-1185">Reference proteome</keyword>
<dbReference type="Proteomes" id="UP001642482">
    <property type="component" value="Unassembled WGS sequence"/>
</dbReference>
<feature type="region of interest" description="Disordered" evidence="1">
    <location>
        <begin position="280"/>
        <end position="302"/>
    </location>
</feature>
<reference evidence="2 3" key="1">
    <citation type="submission" date="2024-01" db="EMBL/GenBank/DDBJ databases">
        <authorList>
            <person name="Allen C."/>
            <person name="Tagirdzhanova G."/>
        </authorList>
    </citation>
    <scope>NUCLEOTIDE SEQUENCE [LARGE SCALE GENOMIC DNA]</scope>
</reference>
<protein>
    <submittedName>
        <fullName evidence="2">Uncharacterized protein</fullName>
    </submittedName>
</protein>
<name>A0ABP0AMW2_9PEZI</name>
<proteinExistence type="predicted"/>
<evidence type="ECO:0000313" key="2">
    <source>
        <dbReference type="EMBL" id="CAK7208249.1"/>
    </source>
</evidence>
<evidence type="ECO:0000313" key="3">
    <source>
        <dbReference type="Proteomes" id="UP001642482"/>
    </source>
</evidence>
<dbReference type="EMBL" id="CAWUHD010000001">
    <property type="protein sequence ID" value="CAK7208249.1"/>
    <property type="molecule type" value="Genomic_DNA"/>
</dbReference>